<dbReference type="Pfam" id="PF03796">
    <property type="entry name" value="DnaB_C"/>
    <property type="match status" value="1"/>
</dbReference>
<organism evidence="12 13">
    <name type="scientific">Plectonema cf. radiosum LEGE 06105</name>
    <dbReference type="NCBI Taxonomy" id="945769"/>
    <lineage>
        <taxon>Bacteria</taxon>
        <taxon>Bacillati</taxon>
        <taxon>Cyanobacteriota</taxon>
        <taxon>Cyanophyceae</taxon>
        <taxon>Oscillatoriophycideae</taxon>
        <taxon>Oscillatoriales</taxon>
        <taxon>Microcoleaceae</taxon>
        <taxon>Plectonema</taxon>
    </lineage>
</organism>
<feature type="domain" description="SF4 helicase" evidence="11">
    <location>
        <begin position="184"/>
        <end position="286"/>
    </location>
</feature>
<keyword evidence="6" id="KW-0067">ATP-binding</keyword>
<keyword evidence="4" id="KW-0378">Hydrolase</keyword>
<dbReference type="InterPro" id="IPR027417">
    <property type="entry name" value="P-loop_NTPase"/>
</dbReference>
<sequence>MLENLSFATTDKVPPQNIEAEQAILGGILLDPGAIARVRDILVTKAFYLNIHRDIYQAALELHSEGKPTDLLAVIRWLSDRNMLAKIGGRNQLATLVDRTVSAVNIDGLAQLVMDKYHRRQLITASNEIYELAHDQSEEVGKQLERASSKVLEINNSAIASLSEPTPMSSILIDAFERIEEKNMGTAPSGVRTGFYDLDGVIGGFKPGKLITIAGRPAMGKSSFLGNLALNISSLEHLPTVIFSLEMGKEEWGDRFLSTDMPIESSLLQNGNINKSQWELLAQSIKSFTAAGTMQNGYVYLADTLPAPSIEEDYCWLPAPTALSTKGSRPPGLSKLETFLKKNELINKGEVLNPVILSEWFGIPSTWLDPSESRTAAELLEDNAAPLEIYLTPDLVRSACSSASLSPLEEYSTSTHSSNDTLKLKAISLWQPYCSLIPLGLKHYETRSWKTNYRGKLLICSTAKSTKTQYQQYLKICNELKLPTWDETNFPQGQAIALCDLTDCIEMTPEFIAQQSQTEIKSGDWQVGRYAWKLENIQPITEPFAVKGKQGLFDVPSTNLECYLKQNFIPTHKLKKVQKKSSDCWYTPPHIIELIIQVLGEIDLDPCADDGKHIPARSACSSASLSHYTFNSDGLAAVWEGRIFMNPPYSCPGLWMKKLQTEFESGRVREAIRPSGVSEAIALVPAATDTKWLSPVLKTQPVCFWRGRIKFLDEDYQPKLSARQSHVLVYWGENWERFKEVFDEYGVVYFPLSANPVLMVNSTVSTNEQEKSEPVLMVNSTVSTNEQEKSEPVLMVNSTVSTNEQEKSEPVLMVNSTVSTNEQEKSEPVLMVNSTVSTNEQEKSEPVLMVNSTVSTNEQEKSEPVLMVNSTVSTNEQEKSEPVLMVNSTVSTKRRSRGAGAGRIQTRTITKKNGKQYQQAWYDWQISNSEKTISKSTYIPKRLLPQVQQLEAEKAPVRGILQLLGVTFD</sequence>
<evidence type="ECO:0000256" key="6">
    <source>
        <dbReference type="ARBA" id="ARBA00022840"/>
    </source>
</evidence>
<dbReference type="Gene3D" id="3.40.50.300">
    <property type="entry name" value="P-loop containing nucleotide triphosphate hydrolases"/>
    <property type="match status" value="1"/>
</dbReference>
<dbReference type="EMBL" id="JADEWL010000197">
    <property type="protein sequence ID" value="MBE9216722.1"/>
    <property type="molecule type" value="Genomic_DNA"/>
</dbReference>
<evidence type="ECO:0000256" key="8">
    <source>
        <dbReference type="ARBA" id="ARBA00023235"/>
    </source>
</evidence>
<comment type="similarity">
    <text evidence="1">Belongs to the helicase family. DnaB subfamily.</text>
</comment>
<keyword evidence="2" id="KW-0235">DNA replication</keyword>
<comment type="caution">
    <text evidence="12">The sequence shown here is derived from an EMBL/GenBank/DDBJ whole genome shotgun (WGS) entry which is preliminary data.</text>
</comment>
<gene>
    <name evidence="12" type="ORF">IQ247_29400</name>
</gene>
<dbReference type="PROSITE" id="PS51199">
    <property type="entry name" value="SF4_HELICASE"/>
    <property type="match status" value="1"/>
</dbReference>
<accession>A0A8J7F8W9</accession>
<evidence type="ECO:0000256" key="5">
    <source>
        <dbReference type="ARBA" id="ARBA00022806"/>
    </source>
</evidence>
<evidence type="ECO:0000256" key="2">
    <source>
        <dbReference type="ARBA" id="ARBA00022705"/>
    </source>
</evidence>
<dbReference type="Proteomes" id="UP000620559">
    <property type="component" value="Unassembled WGS sequence"/>
</dbReference>
<dbReference type="InterPro" id="IPR015947">
    <property type="entry name" value="PUA-like_sf"/>
</dbReference>
<evidence type="ECO:0000256" key="10">
    <source>
        <dbReference type="ARBA" id="ARBA00048954"/>
    </source>
</evidence>
<dbReference type="SUPFAM" id="SSF48024">
    <property type="entry name" value="N-terminal domain of DnaB helicase"/>
    <property type="match status" value="1"/>
</dbReference>
<reference evidence="12" key="1">
    <citation type="submission" date="2020-10" db="EMBL/GenBank/DDBJ databases">
        <authorList>
            <person name="Castelo-Branco R."/>
            <person name="Eusebio N."/>
            <person name="Adriana R."/>
            <person name="Vieira A."/>
            <person name="Brugerolle De Fraissinette N."/>
            <person name="Rezende De Castro R."/>
            <person name="Schneider M.P."/>
            <person name="Vasconcelos V."/>
            <person name="Leao P.N."/>
        </authorList>
    </citation>
    <scope>NUCLEOTIDE SEQUENCE</scope>
    <source>
        <strain evidence="12">LEGE 06105</strain>
    </source>
</reference>
<dbReference type="InterPro" id="IPR007693">
    <property type="entry name" value="DNA_helicase_DnaB-like_N"/>
</dbReference>
<keyword evidence="8" id="KW-0413">Isomerase</keyword>
<proteinExistence type="inferred from homology"/>
<dbReference type="InterPro" id="IPR036185">
    <property type="entry name" value="DNA_heli_DnaB-like_N_sf"/>
</dbReference>
<dbReference type="InterPro" id="IPR016136">
    <property type="entry name" value="DNA_helicase_N/primase_C"/>
</dbReference>
<dbReference type="InterPro" id="IPR007694">
    <property type="entry name" value="DNA_helicase_DnaB-like_C"/>
</dbReference>
<dbReference type="GO" id="GO:0005524">
    <property type="term" value="F:ATP binding"/>
    <property type="evidence" value="ECO:0007669"/>
    <property type="project" value="UniProtKB-KW"/>
</dbReference>
<evidence type="ECO:0000256" key="3">
    <source>
        <dbReference type="ARBA" id="ARBA00022741"/>
    </source>
</evidence>
<evidence type="ECO:0000256" key="7">
    <source>
        <dbReference type="ARBA" id="ARBA00023125"/>
    </source>
</evidence>
<dbReference type="GO" id="GO:0006260">
    <property type="term" value="P:DNA replication"/>
    <property type="evidence" value="ECO:0007669"/>
    <property type="project" value="UniProtKB-KW"/>
</dbReference>
<comment type="catalytic activity">
    <reaction evidence="10">
        <text>ATP + H2O = ADP + phosphate + H(+)</text>
        <dbReference type="Rhea" id="RHEA:13065"/>
        <dbReference type="ChEBI" id="CHEBI:15377"/>
        <dbReference type="ChEBI" id="CHEBI:15378"/>
        <dbReference type="ChEBI" id="CHEBI:30616"/>
        <dbReference type="ChEBI" id="CHEBI:43474"/>
        <dbReference type="ChEBI" id="CHEBI:456216"/>
        <dbReference type="EC" id="5.6.2.3"/>
    </reaction>
</comment>
<dbReference type="SUPFAM" id="SSF52540">
    <property type="entry name" value="P-loop containing nucleoside triphosphate hydrolases"/>
    <property type="match status" value="1"/>
</dbReference>
<keyword evidence="5" id="KW-0347">Helicase</keyword>
<dbReference type="GO" id="GO:0009007">
    <property type="term" value="F:site-specific DNA-methyltransferase (adenine-specific) activity"/>
    <property type="evidence" value="ECO:0007669"/>
    <property type="project" value="InterPro"/>
</dbReference>
<dbReference type="Gene3D" id="2.30.130.30">
    <property type="entry name" value="Hypothetical protein"/>
    <property type="match status" value="1"/>
</dbReference>
<evidence type="ECO:0000313" key="13">
    <source>
        <dbReference type="Proteomes" id="UP000620559"/>
    </source>
</evidence>
<protein>
    <recommendedName>
        <fullName evidence="9">DNA 5'-3' helicase</fullName>
        <ecNumber evidence="9">5.6.2.3</ecNumber>
    </recommendedName>
</protein>
<dbReference type="GO" id="GO:0016787">
    <property type="term" value="F:hydrolase activity"/>
    <property type="evidence" value="ECO:0007669"/>
    <property type="project" value="UniProtKB-KW"/>
</dbReference>
<dbReference type="RefSeq" id="WP_193925455.1">
    <property type="nucleotide sequence ID" value="NZ_JADEWL010000197.1"/>
</dbReference>
<evidence type="ECO:0000256" key="9">
    <source>
        <dbReference type="ARBA" id="ARBA00044969"/>
    </source>
</evidence>
<dbReference type="GO" id="GO:0005829">
    <property type="term" value="C:cytosol"/>
    <property type="evidence" value="ECO:0007669"/>
    <property type="project" value="TreeGrafter"/>
</dbReference>
<dbReference type="PANTHER" id="PTHR30153">
    <property type="entry name" value="REPLICATIVE DNA HELICASE DNAB"/>
    <property type="match status" value="1"/>
</dbReference>
<name>A0A8J7F8W9_9CYAN</name>
<dbReference type="Pfam" id="PF05869">
    <property type="entry name" value="Dam"/>
    <property type="match status" value="1"/>
</dbReference>
<dbReference type="EC" id="5.6.2.3" evidence="9"/>
<keyword evidence="13" id="KW-1185">Reference proteome</keyword>
<dbReference type="GO" id="GO:0009307">
    <property type="term" value="P:DNA restriction-modification system"/>
    <property type="evidence" value="ECO:0007669"/>
    <property type="project" value="InterPro"/>
</dbReference>
<evidence type="ECO:0000256" key="4">
    <source>
        <dbReference type="ARBA" id="ARBA00022801"/>
    </source>
</evidence>
<keyword evidence="3" id="KW-0547">Nucleotide-binding</keyword>
<dbReference type="SUPFAM" id="SSF88697">
    <property type="entry name" value="PUA domain-like"/>
    <property type="match status" value="1"/>
</dbReference>
<dbReference type="GO" id="GO:0043139">
    <property type="term" value="F:5'-3' DNA helicase activity"/>
    <property type="evidence" value="ECO:0007669"/>
    <property type="project" value="UniProtKB-EC"/>
</dbReference>
<dbReference type="Pfam" id="PF00772">
    <property type="entry name" value="DnaB"/>
    <property type="match status" value="1"/>
</dbReference>
<dbReference type="PANTHER" id="PTHR30153:SF2">
    <property type="entry name" value="REPLICATIVE DNA HELICASE"/>
    <property type="match status" value="1"/>
</dbReference>
<dbReference type="Gene3D" id="1.10.860.10">
    <property type="entry name" value="DNAb Helicase, Chain A"/>
    <property type="match status" value="1"/>
</dbReference>
<dbReference type="GO" id="GO:0003677">
    <property type="term" value="F:DNA binding"/>
    <property type="evidence" value="ECO:0007669"/>
    <property type="project" value="UniProtKB-KW"/>
</dbReference>
<evidence type="ECO:0000313" key="12">
    <source>
        <dbReference type="EMBL" id="MBE9216722.1"/>
    </source>
</evidence>
<dbReference type="AlphaFoldDB" id="A0A8J7F8W9"/>
<keyword evidence="7" id="KW-0238">DNA-binding</keyword>
<evidence type="ECO:0000259" key="11">
    <source>
        <dbReference type="PROSITE" id="PS51199"/>
    </source>
</evidence>
<evidence type="ECO:0000256" key="1">
    <source>
        <dbReference type="ARBA" id="ARBA00008428"/>
    </source>
</evidence>
<dbReference type="CDD" id="cd06554">
    <property type="entry name" value="ASCH_ASC-1_like"/>
    <property type="match status" value="1"/>
</dbReference>
<dbReference type="InterPro" id="IPR008593">
    <property type="entry name" value="Dam_MeTrfase"/>
</dbReference>